<dbReference type="HOGENOM" id="CLU_049894_10_2_1"/>
<dbReference type="InterPro" id="IPR016187">
    <property type="entry name" value="CTDL_fold"/>
</dbReference>
<dbReference type="GeneTree" id="ENSGT01030000234575"/>
<dbReference type="EMBL" id="AGCU01176122">
    <property type="status" value="NOT_ANNOTATED_CDS"/>
    <property type="molecule type" value="Genomic_DNA"/>
</dbReference>
<evidence type="ECO:0000259" key="3">
    <source>
        <dbReference type="PROSITE" id="PS50041"/>
    </source>
</evidence>
<reference evidence="4" key="3">
    <citation type="submission" date="2025-08" db="UniProtKB">
        <authorList>
            <consortium name="Ensembl"/>
        </authorList>
    </citation>
    <scope>IDENTIFICATION</scope>
</reference>
<dbReference type="CDD" id="cd03590">
    <property type="entry name" value="CLECT_DC-SIGN_like"/>
    <property type="match status" value="1"/>
</dbReference>
<name>K7FCS6_PELSI</name>
<sequence length="128" mass="14601">CLPGWALFQGSCYLFSSTNGTWQVARNNCLAQGADLVVISEQTEQGYLVHRGGSVRYWIGLTDQEREGDWRWVDDTPLTLTFWNRWEPNNLFSPTPEGKGEAENCAQLLETGLWNDEPCGFSYTWICE</sequence>
<dbReference type="InterPro" id="IPR016186">
    <property type="entry name" value="C-type_lectin-like/link_sf"/>
</dbReference>
<evidence type="ECO:0000256" key="2">
    <source>
        <dbReference type="ARBA" id="ARBA00023157"/>
    </source>
</evidence>
<accession>K7FCS6</accession>
<dbReference type="InterPro" id="IPR001304">
    <property type="entry name" value="C-type_lectin-like"/>
</dbReference>
<dbReference type="GO" id="GO:0030246">
    <property type="term" value="F:carbohydrate binding"/>
    <property type="evidence" value="ECO:0007669"/>
    <property type="project" value="UniProtKB-KW"/>
</dbReference>
<dbReference type="InterPro" id="IPR018378">
    <property type="entry name" value="C-type_lectin_CS"/>
</dbReference>
<dbReference type="SUPFAM" id="SSF56436">
    <property type="entry name" value="C-type lectin-like"/>
    <property type="match status" value="1"/>
</dbReference>
<dbReference type="AlphaFoldDB" id="K7FCS6"/>
<feature type="domain" description="C-type lectin" evidence="3">
    <location>
        <begin position="8"/>
        <end position="128"/>
    </location>
</feature>
<evidence type="ECO:0000313" key="5">
    <source>
        <dbReference type="Proteomes" id="UP000007267"/>
    </source>
</evidence>
<keyword evidence="2" id="KW-1015">Disulfide bond</keyword>
<dbReference type="PANTHER" id="PTHR22803">
    <property type="entry name" value="MANNOSE, PHOSPHOLIPASE, LECTIN RECEPTOR RELATED"/>
    <property type="match status" value="1"/>
</dbReference>
<dbReference type="OMA" id="WICERAT"/>
<reference evidence="4" key="4">
    <citation type="submission" date="2025-09" db="UniProtKB">
        <authorList>
            <consortium name="Ensembl"/>
        </authorList>
    </citation>
    <scope>IDENTIFICATION</scope>
</reference>
<proteinExistence type="predicted"/>
<protein>
    <recommendedName>
        <fullName evidence="3">C-type lectin domain-containing protein</fullName>
    </recommendedName>
</protein>
<evidence type="ECO:0000256" key="1">
    <source>
        <dbReference type="ARBA" id="ARBA00022734"/>
    </source>
</evidence>
<dbReference type="PROSITE" id="PS00615">
    <property type="entry name" value="C_TYPE_LECTIN_1"/>
    <property type="match status" value="1"/>
</dbReference>
<dbReference type="Gene3D" id="3.10.100.10">
    <property type="entry name" value="Mannose-Binding Protein A, subunit A"/>
    <property type="match status" value="1"/>
</dbReference>
<dbReference type="Pfam" id="PF00059">
    <property type="entry name" value="Lectin_C"/>
    <property type="match status" value="1"/>
</dbReference>
<dbReference type="eggNOG" id="KOG4297">
    <property type="taxonomic scope" value="Eukaryota"/>
</dbReference>
<evidence type="ECO:0000313" key="4">
    <source>
        <dbReference type="Ensembl" id="ENSPSIP00000005836.1"/>
    </source>
</evidence>
<reference evidence="5" key="2">
    <citation type="journal article" date="2013" name="Nat. Genet.">
        <title>The draft genomes of soft-shell turtle and green sea turtle yield insights into the development and evolution of the turtle-specific body plan.</title>
        <authorList>
            <person name="Wang Z."/>
            <person name="Pascual-Anaya J."/>
            <person name="Zadissa A."/>
            <person name="Li W."/>
            <person name="Niimura Y."/>
            <person name="Huang Z."/>
            <person name="Li C."/>
            <person name="White S."/>
            <person name="Xiong Z."/>
            <person name="Fang D."/>
            <person name="Wang B."/>
            <person name="Ming Y."/>
            <person name="Chen Y."/>
            <person name="Zheng Y."/>
            <person name="Kuraku S."/>
            <person name="Pignatelli M."/>
            <person name="Herrero J."/>
            <person name="Beal K."/>
            <person name="Nozawa M."/>
            <person name="Li Q."/>
            <person name="Wang J."/>
            <person name="Zhang H."/>
            <person name="Yu L."/>
            <person name="Shigenobu S."/>
            <person name="Wang J."/>
            <person name="Liu J."/>
            <person name="Flicek P."/>
            <person name="Searle S."/>
            <person name="Wang J."/>
            <person name="Kuratani S."/>
            <person name="Yin Y."/>
            <person name="Aken B."/>
            <person name="Zhang G."/>
            <person name="Irie N."/>
        </authorList>
    </citation>
    <scope>NUCLEOTIDE SEQUENCE [LARGE SCALE GENOMIC DNA]</scope>
    <source>
        <strain evidence="5">Daiwa-1</strain>
    </source>
</reference>
<reference evidence="5" key="1">
    <citation type="submission" date="2011-10" db="EMBL/GenBank/DDBJ databases">
        <authorList>
            <consortium name="Soft-shell Turtle Genome Consortium"/>
        </authorList>
    </citation>
    <scope>NUCLEOTIDE SEQUENCE [LARGE SCALE GENOMIC DNA]</scope>
    <source>
        <strain evidence="5">Daiwa-1</strain>
    </source>
</reference>
<dbReference type="SMART" id="SM00034">
    <property type="entry name" value="CLECT"/>
    <property type="match status" value="1"/>
</dbReference>
<dbReference type="InterPro" id="IPR050111">
    <property type="entry name" value="C-type_lectin/snaclec_domain"/>
</dbReference>
<dbReference type="PROSITE" id="PS50041">
    <property type="entry name" value="C_TYPE_LECTIN_2"/>
    <property type="match status" value="1"/>
</dbReference>
<dbReference type="Ensembl" id="ENSPSIT00000005871.1">
    <property type="protein sequence ID" value="ENSPSIP00000005836.1"/>
    <property type="gene ID" value="ENSPSIG00000005434.1"/>
</dbReference>
<keyword evidence="1" id="KW-0430">Lectin</keyword>
<dbReference type="InterPro" id="IPR033989">
    <property type="entry name" value="CD209-like_CTLD"/>
</dbReference>
<keyword evidence="5" id="KW-1185">Reference proteome</keyword>
<organism evidence="4 5">
    <name type="scientific">Pelodiscus sinensis</name>
    <name type="common">Chinese softshell turtle</name>
    <name type="synonym">Trionyx sinensis</name>
    <dbReference type="NCBI Taxonomy" id="13735"/>
    <lineage>
        <taxon>Eukaryota</taxon>
        <taxon>Metazoa</taxon>
        <taxon>Chordata</taxon>
        <taxon>Craniata</taxon>
        <taxon>Vertebrata</taxon>
        <taxon>Euteleostomi</taxon>
        <taxon>Archelosauria</taxon>
        <taxon>Testudinata</taxon>
        <taxon>Testudines</taxon>
        <taxon>Cryptodira</taxon>
        <taxon>Trionychia</taxon>
        <taxon>Trionychidae</taxon>
        <taxon>Pelodiscus</taxon>
    </lineage>
</organism>
<dbReference type="Proteomes" id="UP000007267">
    <property type="component" value="Unassembled WGS sequence"/>
</dbReference>